<name>A0AA38ZW36_VITRO</name>
<dbReference type="Proteomes" id="UP001168098">
    <property type="component" value="Unassembled WGS sequence"/>
</dbReference>
<organism evidence="2 3">
    <name type="scientific">Vitis rotundifolia</name>
    <name type="common">Muscadine grape</name>
    <dbReference type="NCBI Taxonomy" id="103349"/>
    <lineage>
        <taxon>Eukaryota</taxon>
        <taxon>Viridiplantae</taxon>
        <taxon>Streptophyta</taxon>
        <taxon>Embryophyta</taxon>
        <taxon>Tracheophyta</taxon>
        <taxon>Spermatophyta</taxon>
        <taxon>Magnoliopsida</taxon>
        <taxon>eudicotyledons</taxon>
        <taxon>Gunneridae</taxon>
        <taxon>Pentapetalae</taxon>
        <taxon>rosids</taxon>
        <taxon>Vitales</taxon>
        <taxon>Vitaceae</taxon>
        <taxon>Viteae</taxon>
        <taxon>Vitis</taxon>
    </lineage>
</organism>
<feature type="compositionally biased region" description="Basic and acidic residues" evidence="1">
    <location>
        <begin position="237"/>
        <end position="262"/>
    </location>
</feature>
<feature type="compositionally biased region" description="Polar residues" evidence="1">
    <location>
        <begin position="35"/>
        <end position="46"/>
    </location>
</feature>
<dbReference type="PANTHER" id="PTHR36746">
    <property type="entry name" value="BNAC04G51760D PROTEIN"/>
    <property type="match status" value="1"/>
</dbReference>
<dbReference type="EMBL" id="JARBHA010000007">
    <property type="protein sequence ID" value="KAJ9696301.1"/>
    <property type="molecule type" value="Genomic_DNA"/>
</dbReference>
<feature type="region of interest" description="Disordered" evidence="1">
    <location>
        <begin position="31"/>
        <end position="101"/>
    </location>
</feature>
<comment type="caution">
    <text evidence="2">The sequence shown here is derived from an EMBL/GenBank/DDBJ whole genome shotgun (WGS) entry which is preliminary data.</text>
</comment>
<evidence type="ECO:0000256" key="1">
    <source>
        <dbReference type="SAM" id="MobiDB-lite"/>
    </source>
</evidence>
<feature type="compositionally biased region" description="Basic and acidic residues" evidence="1">
    <location>
        <begin position="149"/>
        <end position="162"/>
    </location>
</feature>
<feature type="region of interest" description="Disordered" evidence="1">
    <location>
        <begin position="138"/>
        <end position="174"/>
    </location>
</feature>
<feature type="compositionally biased region" description="Polar residues" evidence="1">
    <location>
        <begin position="266"/>
        <end position="292"/>
    </location>
</feature>
<dbReference type="PANTHER" id="PTHR36746:SF3">
    <property type="entry name" value="DUF4005 DOMAIN-CONTAINING PROTEIN"/>
    <property type="match status" value="1"/>
</dbReference>
<gene>
    <name evidence="2" type="ORF">PVL29_008501</name>
</gene>
<accession>A0AA38ZW36</accession>
<protein>
    <submittedName>
        <fullName evidence="2">Uncharacterized protein</fullName>
    </submittedName>
</protein>
<sequence>MAHNPSSSDLTGPCKKIFEAITCTTALRAMGRVSLRSQPPKSNIPATSKLPKYDPSAKALISLQPQPPKPDISTESPLPISISGPSAKAHPGPENGEASKVVPIMFVPADEKKKSKVEMAGREKNFPVAIIASEMAGQAAKAKPNTESALEKLKSKADKAQLEKPTPWPGNPQVANVAQKTELEVHVSVQEKLKPGVEMPTSNKTTTKVEAAAPQVSLQDKPKPQVELQPKPVVEQGQKEEGNRDGHHNIDHRSSAYIDRTRIKIRTTSDVGKSNLEADSSNTKMKAKTTSNVGGGKSASFKK</sequence>
<dbReference type="AlphaFoldDB" id="A0AA38ZW36"/>
<evidence type="ECO:0000313" key="3">
    <source>
        <dbReference type="Proteomes" id="UP001168098"/>
    </source>
</evidence>
<proteinExistence type="predicted"/>
<keyword evidence="3" id="KW-1185">Reference proteome</keyword>
<reference evidence="2 3" key="1">
    <citation type="journal article" date="2023" name="BMC Biotechnol.">
        <title>Vitis rotundifolia cv Carlos genome sequencing.</title>
        <authorList>
            <person name="Huff M."/>
            <person name="Hulse-Kemp A."/>
            <person name="Scheffler B."/>
            <person name="Youngblood R."/>
            <person name="Simpson S."/>
            <person name="Babiker E."/>
            <person name="Staton M."/>
        </authorList>
    </citation>
    <scope>NUCLEOTIDE SEQUENCE [LARGE SCALE GENOMIC DNA]</scope>
    <source>
        <tissue evidence="2">Leaf</tissue>
    </source>
</reference>
<evidence type="ECO:0000313" key="2">
    <source>
        <dbReference type="EMBL" id="KAJ9696301.1"/>
    </source>
</evidence>
<feature type="region of interest" description="Disordered" evidence="1">
    <location>
        <begin position="192"/>
        <end position="303"/>
    </location>
</feature>